<accession>A0ABQ1R4Y2</accession>
<reference evidence="2" key="1">
    <citation type="journal article" date="2019" name="Int. J. Syst. Evol. Microbiol.">
        <title>The Global Catalogue of Microorganisms (GCM) 10K type strain sequencing project: providing services to taxonomists for standard genome sequencing and annotation.</title>
        <authorList>
            <consortium name="The Broad Institute Genomics Platform"/>
            <consortium name="The Broad Institute Genome Sequencing Center for Infectious Disease"/>
            <person name="Wu L."/>
            <person name="Ma J."/>
        </authorList>
    </citation>
    <scope>NUCLEOTIDE SEQUENCE [LARGE SCALE GENOMIC DNA]</scope>
    <source>
        <strain evidence="2">CGMCC 1.12923</strain>
    </source>
</reference>
<dbReference type="RefSeq" id="WP_099035606.1">
    <property type="nucleotide sequence ID" value="NZ_BMGJ01000003.1"/>
</dbReference>
<sequence length="337" mass="38510">MITNNQHFKSLMAPYTEAMYNFSLDTLVRISQDLFHPAASINFCVPFDSMTGASTLLENVYEPLSKAVPDLERRDTIAVAGEDGQGQQWVGYCGYYTGLFNAPWLGIPATGQQMHMRFHEFYRFEDNKVVEVQAIWDLPELMMQANAWPMSPSLGREWHVPAPKTQDGIQEREEDPALTQQSHQLVEAMLKSLGKYAEGGVDAMQLEQYWHPKASWYGPSGIGTGRGIRGFRQVHQRAFLQGMPDRNGDPDNGHLFSQNNYVAFTGWPGMHMTISEDGWLGIPPVNKRITMRSLDFWRNEKGMIRENWVLIDLLHVYRQIGVDVLARLRQLVDNKRC</sequence>
<dbReference type="InterPro" id="IPR009959">
    <property type="entry name" value="Cyclase_SnoaL-like"/>
</dbReference>
<name>A0ABQ1R4Y2_9ALTE</name>
<dbReference type="SUPFAM" id="SSF54427">
    <property type="entry name" value="NTF2-like"/>
    <property type="match status" value="2"/>
</dbReference>
<proteinExistence type="predicted"/>
<dbReference type="PANTHER" id="PTHR38436:SF1">
    <property type="entry name" value="ESTER CYCLASE"/>
    <property type="match status" value="1"/>
</dbReference>
<protein>
    <submittedName>
        <fullName evidence="1">Polyketide cyclase</fullName>
    </submittedName>
</protein>
<comment type="caution">
    <text evidence="1">The sequence shown here is derived from an EMBL/GenBank/DDBJ whole genome shotgun (WGS) entry which is preliminary data.</text>
</comment>
<dbReference type="Proteomes" id="UP000614272">
    <property type="component" value="Unassembled WGS sequence"/>
</dbReference>
<dbReference type="Gene3D" id="3.10.450.50">
    <property type="match status" value="2"/>
</dbReference>
<evidence type="ECO:0000313" key="2">
    <source>
        <dbReference type="Proteomes" id="UP000614272"/>
    </source>
</evidence>
<organism evidence="1 2">
    <name type="scientific">Lacimicrobium alkaliphilum</name>
    <dbReference type="NCBI Taxonomy" id="1526571"/>
    <lineage>
        <taxon>Bacteria</taxon>
        <taxon>Pseudomonadati</taxon>
        <taxon>Pseudomonadota</taxon>
        <taxon>Gammaproteobacteria</taxon>
        <taxon>Alteromonadales</taxon>
        <taxon>Alteromonadaceae</taxon>
        <taxon>Lacimicrobium</taxon>
    </lineage>
</organism>
<dbReference type="Pfam" id="PF07366">
    <property type="entry name" value="SnoaL"/>
    <property type="match status" value="2"/>
</dbReference>
<keyword evidence="2" id="KW-1185">Reference proteome</keyword>
<dbReference type="EMBL" id="BMGJ01000003">
    <property type="protein sequence ID" value="GGD58375.1"/>
    <property type="molecule type" value="Genomic_DNA"/>
</dbReference>
<evidence type="ECO:0000313" key="1">
    <source>
        <dbReference type="EMBL" id="GGD58375.1"/>
    </source>
</evidence>
<dbReference type="PANTHER" id="PTHR38436">
    <property type="entry name" value="POLYKETIDE CYCLASE SNOAL-LIKE DOMAIN"/>
    <property type="match status" value="1"/>
</dbReference>
<gene>
    <name evidence="1" type="ORF">GCM10011357_12080</name>
</gene>
<dbReference type="InterPro" id="IPR032710">
    <property type="entry name" value="NTF2-like_dom_sf"/>
</dbReference>